<dbReference type="SUPFAM" id="SSF51556">
    <property type="entry name" value="Metallo-dependent hydrolases"/>
    <property type="match status" value="1"/>
</dbReference>
<dbReference type="InterPro" id="IPR006680">
    <property type="entry name" value="Amidohydro-rel"/>
</dbReference>
<gene>
    <name evidence="3" type="ORF">BDD14_5975</name>
</gene>
<reference evidence="3 4" key="1">
    <citation type="submission" date="2019-02" db="EMBL/GenBank/DDBJ databases">
        <title>Genomic Encyclopedia of Archaeal and Bacterial Type Strains, Phase II (KMG-II): from individual species to whole genera.</title>
        <authorList>
            <person name="Goeker M."/>
        </authorList>
    </citation>
    <scope>NUCLEOTIDE SEQUENCE [LARGE SCALE GENOMIC DNA]</scope>
    <source>
        <strain evidence="3 4">DSM 18101</strain>
    </source>
</reference>
<dbReference type="GO" id="GO:0016787">
    <property type="term" value="F:hydrolase activity"/>
    <property type="evidence" value="ECO:0007669"/>
    <property type="project" value="InterPro"/>
</dbReference>
<dbReference type="Proteomes" id="UP000292958">
    <property type="component" value="Unassembled WGS sequence"/>
</dbReference>
<dbReference type="PANTHER" id="PTHR21240">
    <property type="entry name" value="2-AMINO-3-CARBOXYLMUCONATE-6-SEMIALDEHYDE DECARBOXYLASE"/>
    <property type="match status" value="1"/>
</dbReference>
<evidence type="ECO:0000256" key="1">
    <source>
        <dbReference type="ARBA" id="ARBA00023239"/>
    </source>
</evidence>
<feature type="domain" description="Amidohydrolase-related" evidence="2">
    <location>
        <begin position="150"/>
        <end position="404"/>
    </location>
</feature>
<dbReference type="InterPro" id="IPR032465">
    <property type="entry name" value="ACMSD"/>
</dbReference>
<protein>
    <recommendedName>
        <fullName evidence="2">Amidohydrolase-related domain-containing protein</fullName>
    </recommendedName>
</protein>
<evidence type="ECO:0000313" key="3">
    <source>
        <dbReference type="EMBL" id="RZU35215.1"/>
    </source>
</evidence>
<dbReference type="RefSeq" id="WP_130424458.1">
    <property type="nucleotide sequence ID" value="NZ_SHKW01000003.1"/>
</dbReference>
<dbReference type="EMBL" id="SHKW01000003">
    <property type="protein sequence ID" value="RZU35215.1"/>
    <property type="molecule type" value="Genomic_DNA"/>
</dbReference>
<dbReference type="GO" id="GO:0019748">
    <property type="term" value="P:secondary metabolic process"/>
    <property type="evidence" value="ECO:0007669"/>
    <property type="project" value="TreeGrafter"/>
</dbReference>
<sequence length="404" mass="46308">MADKKTDPKVKLHPVQEITIQTDSREILANAKHDVGAYGLDKYFIIDVDSHHVETDSWDEILEYIEDPVLRFNGKEISKNWPTAKKQGLINEPAGLMFQDAQGRILHQASLQEPVESVNGEVRDLTLIRRAKETMNIAIQVVFPQPMLEIGMHPSPEIATALTLAYNKWFTKNILSKDEKLRSLLALPFEDPAACIRMIDEYAGFPGVIGFMVTSQRRIAVNNNAYMPIYKKLEELGLPLAFHAGPTLSDSMVSHMNKFLSIHAMSFVTCNMLHLTNWVINGLPERFPKLKVVWVESGLAWLPFMMQRLDHEYLMRQSDAPLLKKRPSHYMREMYYTSQPMEATDLDLLQATFKAINAETQLMYSSDWPHWDFDTPGRMAWLPFLSDEGKRNILGETARKVFNL</sequence>
<accession>A0A4Q7YFW2</accession>
<dbReference type="InterPro" id="IPR032466">
    <property type="entry name" value="Metal_Hydrolase"/>
</dbReference>
<keyword evidence="4" id="KW-1185">Reference proteome</keyword>
<keyword evidence="1" id="KW-0456">Lyase</keyword>
<dbReference type="Gene3D" id="3.20.20.140">
    <property type="entry name" value="Metal-dependent hydrolases"/>
    <property type="match status" value="1"/>
</dbReference>
<name>A0A4Q7YFW2_9BACT</name>
<dbReference type="PANTHER" id="PTHR21240:SF28">
    <property type="entry name" value="ISO-OROTATE DECARBOXYLASE (EUROFUNG)"/>
    <property type="match status" value="1"/>
</dbReference>
<evidence type="ECO:0000259" key="2">
    <source>
        <dbReference type="Pfam" id="PF04909"/>
    </source>
</evidence>
<dbReference type="OrthoDB" id="9777673at2"/>
<dbReference type="Pfam" id="PF04909">
    <property type="entry name" value="Amidohydro_2"/>
    <property type="match status" value="1"/>
</dbReference>
<proteinExistence type="predicted"/>
<dbReference type="AlphaFoldDB" id="A0A4Q7YFW2"/>
<evidence type="ECO:0000313" key="4">
    <source>
        <dbReference type="Proteomes" id="UP000292958"/>
    </source>
</evidence>
<comment type="caution">
    <text evidence="3">The sequence shown here is derived from an EMBL/GenBank/DDBJ whole genome shotgun (WGS) entry which is preliminary data.</text>
</comment>
<dbReference type="GO" id="GO:0016831">
    <property type="term" value="F:carboxy-lyase activity"/>
    <property type="evidence" value="ECO:0007669"/>
    <property type="project" value="InterPro"/>
</dbReference>
<dbReference type="GO" id="GO:0005737">
    <property type="term" value="C:cytoplasm"/>
    <property type="evidence" value="ECO:0007669"/>
    <property type="project" value="TreeGrafter"/>
</dbReference>
<organism evidence="3 4">
    <name type="scientific">Edaphobacter modestus</name>
    <dbReference type="NCBI Taxonomy" id="388466"/>
    <lineage>
        <taxon>Bacteria</taxon>
        <taxon>Pseudomonadati</taxon>
        <taxon>Acidobacteriota</taxon>
        <taxon>Terriglobia</taxon>
        <taxon>Terriglobales</taxon>
        <taxon>Acidobacteriaceae</taxon>
        <taxon>Edaphobacter</taxon>
    </lineage>
</organism>